<sequence length="170" mass="20017">MCFKKVLRKIKTSNNDNLFGNKLNEQSAIIKELTDKYSKFHIDDMIETRKNQARHIIKEENKKVLDDISNSFTEVKTQTISLKNCFDTSQQEISKLTMKLNQVTSDNTRQIELWKELTHKEDMYEIEVTTLIQSFQHELRNSQRCSNSKINDIEQLLHTLPRMSTPLNPN</sequence>
<reference evidence="1" key="1">
    <citation type="submission" date="2021-03" db="EMBL/GenBank/DDBJ databases">
        <title>Draft genome sequence of rust myrtle Austropuccinia psidii MF-1, a brazilian biotype.</title>
        <authorList>
            <person name="Quecine M.C."/>
            <person name="Pachon D.M.R."/>
            <person name="Bonatelli M.L."/>
            <person name="Correr F.H."/>
            <person name="Franceschini L.M."/>
            <person name="Leite T.F."/>
            <person name="Margarido G.R.A."/>
            <person name="Almeida C.A."/>
            <person name="Ferrarezi J.A."/>
            <person name="Labate C.A."/>
        </authorList>
    </citation>
    <scope>NUCLEOTIDE SEQUENCE</scope>
    <source>
        <strain evidence="1">MF-1</strain>
    </source>
</reference>
<dbReference type="EMBL" id="AVOT02023576">
    <property type="protein sequence ID" value="MBW0513679.1"/>
    <property type="molecule type" value="Genomic_DNA"/>
</dbReference>
<evidence type="ECO:0000313" key="1">
    <source>
        <dbReference type="EMBL" id="MBW0513679.1"/>
    </source>
</evidence>
<keyword evidence="2" id="KW-1185">Reference proteome</keyword>
<proteinExistence type="predicted"/>
<dbReference type="Proteomes" id="UP000765509">
    <property type="component" value="Unassembled WGS sequence"/>
</dbReference>
<gene>
    <name evidence="1" type="ORF">O181_053394</name>
</gene>
<protein>
    <submittedName>
        <fullName evidence="1">Uncharacterized protein</fullName>
    </submittedName>
</protein>
<organism evidence="1 2">
    <name type="scientific">Austropuccinia psidii MF-1</name>
    <dbReference type="NCBI Taxonomy" id="1389203"/>
    <lineage>
        <taxon>Eukaryota</taxon>
        <taxon>Fungi</taxon>
        <taxon>Dikarya</taxon>
        <taxon>Basidiomycota</taxon>
        <taxon>Pucciniomycotina</taxon>
        <taxon>Pucciniomycetes</taxon>
        <taxon>Pucciniales</taxon>
        <taxon>Sphaerophragmiaceae</taxon>
        <taxon>Austropuccinia</taxon>
    </lineage>
</organism>
<name>A0A9Q3E2K6_9BASI</name>
<accession>A0A9Q3E2K6</accession>
<evidence type="ECO:0000313" key="2">
    <source>
        <dbReference type="Proteomes" id="UP000765509"/>
    </source>
</evidence>
<dbReference type="AlphaFoldDB" id="A0A9Q3E2K6"/>
<comment type="caution">
    <text evidence="1">The sequence shown here is derived from an EMBL/GenBank/DDBJ whole genome shotgun (WGS) entry which is preliminary data.</text>
</comment>